<accession>A0ABV3Z8D2</accession>
<reference evidence="1 2" key="1">
    <citation type="submission" date="2023-07" db="EMBL/GenBank/DDBJ databases">
        <authorList>
            <person name="Lian W.-H."/>
        </authorList>
    </citation>
    <scope>NUCLEOTIDE SEQUENCE [LARGE SCALE GENOMIC DNA]</scope>
    <source>
        <strain evidence="1 2">SYSU DXS3180</strain>
    </source>
</reference>
<evidence type="ECO:0000313" key="2">
    <source>
        <dbReference type="Proteomes" id="UP001560573"/>
    </source>
</evidence>
<dbReference type="Proteomes" id="UP001560573">
    <property type="component" value="Unassembled WGS sequence"/>
</dbReference>
<dbReference type="GO" id="GO:0016301">
    <property type="term" value="F:kinase activity"/>
    <property type="evidence" value="ECO:0007669"/>
    <property type="project" value="UniProtKB-KW"/>
</dbReference>
<protein>
    <submittedName>
        <fullName evidence="1">Anhydro-N-acetylmuramic acid kinase</fullName>
        <ecNumber evidence="1">2.7.1.170</ecNumber>
    </submittedName>
</protein>
<dbReference type="NCBIfam" id="NF007144">
    <property type="entry name" value="PRK09585.2-3"/>
    <property type="match status" value="1"/>
</dbReference>
<proteinExistence type="predicted"/>
<dbReference type="SUPFAM" id="SSF53067">
    <property type="entry name" value="Actin-like ATPase domain"/>
    <property type="match status" value="1"/>
</dbReference>
<dbReference type="RefSeq" id="WP_369327506.1">
    <property type="nucleotide sequence ID" value="NZ_JAULBC010000001.1"/>
</dbReference>
<dbReference type="Gene3D" id="3.30.420.40">
    <property type="match status" value="2"/>
</dbReference>
<organism evidence="1 2">
    <name type="scientific">Danxiaibacter flavus</name>
    <dbReference type="NCBI Taxonomy" id="3049108"/>
    <lineage>
        <taxon>Bacteria</taxon>
        <taxon>Pseudomonadati</taxon>
        <taxon>Bacteroidota</taxon>
        <taxon>Chitinophagia</taxon>
        <taxon>Chitinophagales</taxon>
        <taxon>Chitinophagaceae</taxon>
        <taxon>Danxiaibacter</taxon>
    </lineage>
</organism>
<keyword evidence="1" id="KW-0808">Transferase</keyword>
<dbReference type="InterPro" id="IPR043129">
    <property type="entry name" value="ATPase_NBD"/>
</dbReference>
<keyword evidence="1" id="KW-0418">Kinase</keyword>
<name>A0ABV3Z8D2_9BACT</name>
<sequence>MVYRVIGIMSGSSIDGLDVAFTELDDSGGKWSYEIKKAHCYPFALELKERLQNATSLNARDYLLLHKDLGKYIATSINEFVETNHLHHRIQLVASHGHTTFHEPELGLTAQLGDGSVIAALTGINVVSDLRSMDVALNGQGAPIVPMGEKLLFTDYDYLLNIGGISNISVKKESGTVAFDVCAANRILNMLATKEGKEFDENGAMAAAGAIHTPLLTALNNQEYYKKSYPKSLANTFGTDVIYPLVESFGLSTPDALRTYTEHIAQQVAYSLNGLHQPSSEKQLLVTGGGAFNTFLVNRLSAVLSPLNIKVIVPDELTIQYKEALIMALLGILRWREENTTLSSVTGATRDSIGGAVWIGQEA</sequence>
<dbReference type="Pfam" id="PF03702">
    <property type="entry name" value="AnmK"/>
    <property type="match status" value="1"/>
</dbReference>
<dbReference type="PANTHER" id="PTHR30605">
    <property type="entry name" value="ANHYDRO-N-ACETYLMURAMIC ACID KINASE"/>
    <property type="match status" value="1"/>
</dbReference>
<evidence type="ECO:0000313" key="1">
    <source>
        <dbReference type="EMBL" id="MEX6686117.1"/>
    </source>
</evidence>
<dbReference type="EC" id="2.7.1.170" evidence="1"/>
<dbReference type="InterPro" id="IPR005338">
    <property type="entry name" value="Anhydro_N_Ac-Mur_kinase"/>
</dbReference>
<comment type="caution">
    <text evidence="1">The sequence shown here is derived from an EMBL/GenBank/DDBJ whole genome shotgun (WGS) entry which is preliminary data.</text>
</comment>
<keyword evidence="2" id="KW-1185">Reference proteome</keyword>
<dbReference type="EMBL" id="JAULBC010000001">
    <property type="protein sequence ID" value="MEX6686117.1"/>
    <property type="molecule type" value="Genomic_DNA"/>
</dbReference>
<dbReference type="PANTHER" id="PTHR30605:SF0">
    <property type="entry name" value="ANHYDRO-N-ACETYLMURAMIC ACID KINASE"/>
    <property type="match status" value="1"/>
</dbReference>
<gene>
    <name evidence="1" type="ORF">QTN47_01350</name>
</gene>